<evidence type="ECO:0000313" key="2">
    <source>
        <dbReference type="Proteomes" id="UP000297245"/>
    </source>
</evidence>
<dbReference type="AlphaFoldDB" id="A0A4S8LCW6"/>
<evidence type="ECO:0008006" key="3">
    <source>
        <dbReference type="Google" id="ProtNLM"/>
    </source>
</evidence>
<dbReference type="EMBL" id="ML179482">
    <property type="protein sequence ID" value="THU86747.1"/>
    <property type="molecule type" value="Genomic_DNA"/>
</dbReference>
<accession>A0A4S8LCW6</accession>
<dbReference type="Proteomes" id="UP000297245">
    <property type="component" value="Unassembled WGS sequence"/>
</dbReference>
<gene>
    <name evidence="1" type="ORF">K435DRAFT_683048</name>
</gene>
<name>A0A4S8LCW6_DENBC</name>
<feature type="non-terminal residue" evidence="1">
    <location>
        <position position="398"/>
    </location>
</feature>
<reference evidence="1 2" key="1">
    <citation type="journal article" date="2019" name="Nat. Ecol. Evol.">
        <title>Megaphylogeny resolves global patterns of mushroom evolution.</title>
        <authorList>
            <person name="Varga T."/>
            <person name="Krizsan K."/>
            <person name="Foldi C."/>
            <person name="Dima B."/>
            <person name="Sanchez-Garcia M."/>
            <person name="Sanchez-Ramirez S."/>
            <person name="Szollosi G.J."/>
            <person name="Szarkandi J.G."/>
            <person name="Papp V."/>
            <person name="Albert L."/>
            <person name="Andreopoulos W."/>
            <person name="Angelini C."/>
            <person name="Antonin V."/>
            <person name="Barry K.W."/>
            <person name="Bougher N.L."/>
            <person name="Buchanan P."/>
            <person name="Buyck B."/>
            <person name="Bense V."/>
            <person name="Catcheside P."/>
            <person name="Chovatia M."/>
            <person name="Cooper J."/>
            <person name="Damon W."/>
            <person name="Desjardin D."/>
            <person name="Finy P."/>
            <person name="Geml J."/>
            <person name="Haridas S."/>
            <person name="Hughes K."/>
            <person name="Justo A."/>
            <person name="Karasinski D."/>
            <person name="Kautmanova I."/>
            <person name="Kiss B."/>
            <person name="Kocsube S."/>
            <person name="Kotiranta H."/>
            <person name="LaButti K.M."/>
            <person name="Lechner B.E."/>
            <person name="Liimatainen K."/>
            <person name="Lipzen A."/>
            <person name="Lukacs Z."/>
            <person name="Mihaltcheva S."/>
            <person name="Morgado L.N."/>
            <person name="Niskanen T."/>
            <person name="Noordeloos M.E."/>
            <person name="Ohm R.A."/>
            <person name="Ortiz-Santana B."/>
            <person name="Ovrebo C."/>
            <person name="Racz N."/>
            <person name="Riley R."/>
            <person name="Savchenko A."/>
            <person name="Shiryaev A."/>
            <person name="Soop K."/>
            <person name="Spirin V."/>
            <person name="Szebenyi C."/>
            <person name="Tomsovsky M."/>
            <person name="Tulloss R.E."/>
            <person name="Uehling J."/>
            <person name="Grigoriev I.V."/>
            <person name="Vagvolgyi C."/>
            <person name="Papp T."/>
            <person name="Martin F.M."/>
            <person name="Miettinen O."/>
            <person name="Hibbett D.S."/>
            <person name="Nagy L.G."/>
        </authorList>
    </citation>
    <scope>NUCLEOTIDE SEQUENCE [LARGE SCALE GENOMIC DNA]</scope>
    <source>
        <strain evidence="1 2">CBS 962.96</strain>
    </source>
</reference>
<keyword evidence="2" id="KW-1185">Reference proteome</keyword>
<organism evidence="1 2">
    <name type="scientific">Dendrothele bispora (strain CBS 962.96)</name>
    <dbReference type="NCBI Taxonomy" id="1314807"/>
    <lineage>
        <taxon>Eukaryota</taxon>
        <taxon>Fungi</taxon>
        <taxon>Dikarya</taxon>
        <taxon>Basidiomycota</taxon>
        <taxon>Agaricomycotina</taxon>
        <taxon>Agaricomycetes</taxon>
        <taxon>Agaricomycetidae</taxon>
        <taxon>Agaricales</taxon>
        <taxon>Agaricales incertae sedis</taxon>
        <taxon>Dendrothele</taxon>
    </lineage>
</organism>
<proteinExistence type="predicted"/>
<protein>
    <recommendedName>
        <fullName evidence="3">Reverse transcriptase zinc-binding domain-containing protein</fullName>
    </recommendedName>
</protein>
<evidence type="ECO:0000313" key="1">
    <source>
        <dbReference type="EMBL" id="THU86747.1"/>
    </source>
</evidence>
<dbReference type="OrthoDB" id="2752996at2759"/>
<sequence length="398" mass="44918">MKPTTLSNNIADSFRVFTKYIPNDHVGLLPEDIPESHFFTPTTPPLPNQGDVTLVSAPTYLKVPNDRSRHGFGVCSTDPQFPAINIRVPTHIHQNKITAEALGLIYGLLNTHTSTPLRIIVYSKSLYLALTKKREELRNCGLIGVRNARILQALFHLLDLRQAQTAFRQLSDINPMSCHWGQLLHKAEALAKDGVNKEDADQIDLSKAPQPPICGAKLTTLTQSLATKGVRASQALKPRKTTEKITDLVQKAILNQSGNLPEKDSIWRAIKTKNYTRRERNFLFLAMHGAQRIGKYWTNIPGYEDRAICNHCNEIEDMEHILFKCNRPNQCSIWEEAAKMWPNSYGHFPVDSLGLILGCGLLKIKVKQEQMESAKRLLQILVSTTAHHIWKLRNESVI</sequence>